<protein>
    <submittedName>
        <fullName evidence="2">Uncharacterized protein</fullName>
    </submittedName>
</protein>
<dbReference type="AlphaFoldDB" id="A0A3M7PJ80"/>
<gene>
    <name evidence="2" type="ORF">BpHYR1_047083</name>
</gene>
<keyword evidence="1" id="KW-1133">Transmembrane helix</keyword>
<keyword evidence="1" id="KW-0472">Membrane</keyword>
<comment type="caution">
    <text evidence="2">The sequence shown here is derived from an EMBL/GenBank/DDBJ whole genome shotgun (WGS) entry which is preliminary data.</text>
</comment>
<sequence>MSSILKWPRGRYRRVSFKKRMAASKPSTSFCSWRLLPPTAIRFSTMCLVCCRLRVLPSIAFECIIIQLMPILWKLAIFLPSLIISHFVLSVLKLCWDMKLRCQIVATDTSYVPQLQNQYIGGTKDKNY</sequence>
<keyword evidence="3" id="KW-1185">Reference proteome</keyword>
<feature type="transmembrane region" description="Helical" evidence="1">
    <location>
        <begin position="70"/>
        <end position="92"/>
    </location>
</feature>
<dbReference type="Proteomes" id="UP000276133">
    <property type="component" value="Unassembled WGS sequence"/>
</dbReference>
<evidence type="ECO:0000313" key="2">
    <source>
        <dbReference type="EMBL" id="RMZ99185.1"/>
    </source>
</evidence>
<organism evidence="2 3">
    <name type="scientific">Brachionus plicatilis</name>
    <name type="common">Marine rotifer</name>
    <name type="synonym">Brachionus muelleri</name>
    <dbReference type="NCBI Taxonomy" id="10195"/>
    <lineage>
        <taxon>Eukaryota</taxon>
        <taxon>Metazoa</taxon>
        <taxon>Spiralia</taxon>
        <taxon>Gnathifera</taxon>
        <taxon>Rotifera</taxon>
        <taxon>Eurotatoria</taxon>
        <taxon>Monogononta</taxon>
        <taxon>Pseudotrocha</taxon>
        <taxon>Ploima</taxon>
        <taxon>Brachionidae</taxon>
        <taxon>Brachionus</taxon>
    </lineage>
</organism>
<dbReference type="EMBL" id="REGN01010372">
    <property type="protein sequence ID" value="RMZ99185.1"/>
    <property type="molecule type" value="Genomic_DNA"/>
</dbReference>
<evidence type="ECO:0000313" key="3">
    <source>
        <dbReference type="Proteomes" id="UP000276133"/>
    </source>
</evidence>
<reference evidence="2 3" key="1">
    <citation type="journal article" date="2018" name="Sci. Rep.">
        <title>Genomic signatures of local adaptation to the degree of environmental predictability in rotifers.</title>
        <authorList>
            <person name="Franch-Gras L."/>
            <person name="Hahn C."/>
            <person name="Garcia-Roger E.M."/>
            <person name="Carmona M.J."/>
            <person name="Serra M."/>
            <person name="Gomez A."/>
        </authorList>
    </citation>
    <scope>NUCLEOTIDE SEQUENCE [LARGE SCALE GENOMIC DNA]</scope>
    <source>
        <strain evidence="2">HYR1</strain>
    </source>
</reference>
<name>A0A3M7PJ80_BRAPC</name>
<evidence type="ECO:0000256" key="1">
    <source>
        <dbReference type="SAM" id="Phobius"/>
    </source>
</evidence>
<keyword evidence="1" id="KW-0812">Transmembrane</keyword>
<accession>A0A3M7PJ80</accession>
<proteinExistence type="predicted"/>